<dbReference type="Proteomes" id="UP000034797">
    <property type="component" value="Unassembled WGS sequence"/>
</dbReference>
<dbReference type="AlphaFoldDB" id="A0A0G1N0J6"/>
<accession>A0A0G1N0J6</accession>
<reference evidence="1 2" key="1">
    <citation type="journal article" date="2015" name="Nature">
        <title>rRNA introns, odd ribosomes, and small enigmatic genomes across a large radiation of phyla.</title>
        <authorList>
            <person name="Brown C.T."/>
            <person name="Hug L.A."/>
            <person name="Thomas B.C."/>
            <person name="Sharon I."/>
            <person name="Castelle C.J."/>
            <person name="Singh A."/>
            <person name="Wilkins M.J."/>
            <person name="Williams K.H."/>
            <person name="Banfield J.F."/>
        </authorList>
    </citation>
    <scope>NUCLEOTIDE SEQUENCE [LARGE SCALE GENOMIC DNA]</scope>
</reference>
<evidence type="ECO:0000313" key="1">
    <source>
        <dbReference type="EMBL" id="KKT86577.1"/>
    </source>
</evidence>
<protein>
    <submittedName>
        <fullName evidence="1">Uncharacterized protein</fullName>
    </submittedName>
</protein>
<name>A0A0G1N0J6_9BACT</name>
<organism evidence="1 2">
    <name type="scientific">Candidatus Collierbacteria bacterium GW2011_GWA2_44_99</name>
    <dbReference type="NCBI Taxonomy" id="1618380"/>
    <lineage>
        <taxon>Bacteria</taxon>
        <taxon>Candidatus Collieribacteriota</taxon>
    </lineage>
</organism>
<evidence type="ECO:0000313" key="2">
    <source>
        <dbReference type="Proteomes" id="UP000034797"/>
    </source>
</evidence>
<comment type="caution">
    <text evidence="1">The sequence shown here is derived from an EMBL/GenBank/DDBJ whole genome shotgun (WGS) entry which is preliminary data.</text>
</comment>
<sequence>MKKLNVLSKLFLSLAMVVGVLFSAVQGVSAYNERTIICSGGAYFDKYGPGQYWYEHGNQGWCHNPNNWCENGQCSKATTRLRQMPHIRLPITAEAATASRSIRMLTIIDGSRCLQRAITIRL</sequence>
<dbReference type="EMBL" id="LCJW01000008">
    <property type="protein sequence ID" value="KKT86577.1"/>
    <property type="molecule type" value="Genomic_DNA"/>
</dbReference>
<gene>
    <name evidence="1" type="ORF">UW84_C0008G0008</name>
</gene>
<proteinExistence type="predicted"/>